<dbReference type="AlphaFoldDB" id="A0A922HR49"/>
<feature type="transmembrane region" description="Helical" evidence="2">
    <location>
        <begin position="6"/>
        <end position="27"/>
    </location>
</feature>
<keyword evidence="2" id="KW-1133">Transmembrane helix</keyword>
<keyword evidence="2" id="KW-0472">Membrane</keyword>
<feature type="compositionally biased region" description="Polar residues" evidence="1">
    <location>
        <begin position="50"/>
        <end position="61"/>
    </location>
</feature>
<dbReference type="EMBL" id="ASGP02000006">
    <property type="protein sequence ID" value="KAH9501208.1"/>
    <property type="molecule type" value="Genomic_DNA"/>
</dbReference>
<organism evidence="3 4">
    <name type="scientific">Dermatophagoides farinae</name>
    <name type="common">American house dust mite</name>
    <dbReference type="NCBI Taxonomy" id="6954"/>
    <lineage>
        <taxon>Eukaryota</taxon>
        <taxon>Metazoa</taxon>
        <taxon>Ecdysozoa</taxon>
        <taxon>Arthropoda</taxon>
        <taxon>Chelicerata</taxon>
        <taxon>Arachnida</taxon>
        <taxon>Acari</taxon>
        <taxon>Acariformes</taxon>
        <taxon>Sarcoptiformes</taxon>
        <taxon>Astigmata</taxon>
        <taxon>Psoroptidia</taxon>
        <taxon>Analgoidea</taxon>
        <taxon>Pyroglyphidae</taxon>
        <taxon>Dermatophagoidinae</taxon>
        <taxon>Dermatophagoides</taxon>
    </lineage>
</organism>
<comment type="caution">
    <text evidence="3">The sequence shown here is derived from an EMBL/GenBank/DDBJ whole genome shotgun (WGS) entry which is preliminary data.</text>
</comment>
<protein>
    <submittedName>
        <fullName evidence="3">Uncharacterized protein</fullName>
    </submittedName>
</protein>
<reference evidence="3" key="2">
    <citation type="journal article" date="2022" name="Res Sq">
        <title>Comparative Genomics Reveals Insights into the Divergent Evolution of Astigmatic Mites and Household Pest Adaptations.</title>
        <authorList>
            <person name="Xiong Q."/>
            <person name="Wan A.T.-Y."/>
            <person name="Liu X.-Y."/>
            <person name="Fung C.S.-H."/>
            <person name="Xiao X."/>
            <person name="Malainual N."/>
            <person name="Hou J."/>
            <person name="Wang L."/>
            <person name="Wang M."/>
            <person name="Yang K."/>
            <person name="Cui Y."/>
            <person name="Leung E."/>
            <person name="Nong W."/>
            <person name="Shin S.-K."/>
            <person name="Au S."/>
            <person name="Jeong K.Y."/>
            <person name="Chew F.T."/>
            <person name="Hui J."/>
            <person name="Leung T.F."/>
            <person name="Tungtrongchitr A."/>
            <person name="Zhong N."/>
            <person name="Liu Z."/>
            <person name="Tsui S."/>
        </authorList>
    </citation>
    <scope>NUCLEOTIDE SEQUENCE</scope>
    <source>
        <strain evidence="3">Derf</strain>
        <tissue evidence="3">Whole organism</tissue>
    </source>
</reference>
<keyword evidence="4" id="KW-1185">Reference proteome</keyword>
<evidence type="ECO:0000256" key="1">
    <source>
        <dbReference type="SAM" id="MobiDB-lite"/>
    </source>
</evidence>
<evidence type="ECO:0000313" key="4">
    <source>
        <dbReference type="Proteomes" id="UP000790347"/>
    </source>
</evidence>
<sequence>MYRQIIIFIINHLSLSIIIWLSILNVLPLQYHQQQYIDCFEQPMITDNGNGNGKQTLSTTKSIQSKSNPSSSFITLKRSIRSTTSFFDNSSPSFSSSSSSPSKSSSSSLWNVFHWFRPSDRMSVTFLPVTGNNDDNDSFNGRHSRYNSNNIGRRRRFLFNGNHFIPSRGKKSRSPLIIKNSDQIPYVNYNDDNEELVDKFIENKNNNNNNNNNDETDYGNESMESIQTVKEPSKQTMTMATDWINRSITKSLSSTATKTKSNKMMIIWAFLLPLDNDDDNVKHY</sequence>
<evidence type="ECO:0000313" key="3">
    <source>
        <dbReference type="EMBL" id="KAH9501208.1"/>
    </source>
</evidence>
<dbReference type="Proteomes" id="UP000790347">
    <property type="component" value="Unassembled WGS sequence"/>
</dbReference>
<proteinExistence type="predicted"/>
<feature type="region of interest" description="Disordered" evidence="1">
    <location>
        <begin position="50"/>
        <end position="70"/>
    </location>
</feature>
<evidence type="ECO:0000256" key="2">
    <source>
        <dbReference type="SAM" id="Phobius"/>
    </source>
</evidence>
<gene>
    <name evidence="3" type="ORF">DERF_012068</name>
</gene>
<reference evidence="3" key="1">
    <citation type="submission" date="2013-05" db="EMBL/GenBank/DDBJ databases">
        <authorList>
            <person name="Yim A.K.Y."/>
            <person name="Chan T.F."/>
            <person name="Ji K.M."/>
            <person name="Liu X.Y."/>
            <person name="Zhou J.W."/>
            <person name="Li R.Q."/>
            <person name="Yang K.Y."/>
            <person name="Li J."/>
            <person name="Li M."/>
            <person name="Law P.T.W."/>
            <person name="Wu Y.L."/>
            <person name="Cai Z.L."/>
            <person name="Qin H."/>
            <person name="Bao Y."/>
            <person name="Leung R.K.K."/>
            <person name="Ng P.K.S."/>
            <person name="Zou J."/>
            <person name="Zhong X.J."/>
            <person name="Ran P.X."/>
            <person name="Zhong N.S."/>
            <person name="Liu Z.G."/>
            <person name="Tsui S.K.W."/>
        </authorList>
    </citation>
    <scope>NUCLEOTIDE SEQUENCE</scope>
    <source>
        <strain evidence="3">Derf</strain>
        <tissue evidence="3">Whole organism</tissue>
    </source>
</reference>
<keyword evidence="2" id="KW-0812">Transmembrane</keyword>
<name>A0A922HR49_DERFA</name>
<accession>A0A922HR49</accession>